<dbReference type="Pfam" id="PF00015">
    <property type="entry name" value="MCPsignal"/>
    <property type="match status" value="1"/>
</dbReference>
<dbReference type="Proteomes" id="UP000697998">
    <property type="component" value="Unassembled WGS sequence"/>
</dbReference>
<evidence type="ECO:0000313" key="9">
    <source>
        <dbReference type="Proteomes" id="UP000697998"/>
    </source>
</evidence>
<dbReference type="InterPro" id="IPR010910">
    <property type="entry name" value="Nitrate/nitrite_sensing_bac"/>
</dbReference>
<keyword evidence="4" id="KW-0472">Membrane</keyword>
<gene>
    <name evidence="8" type="ORF">IPJ27_19165</name>
</gene>
<feature type="domain" description="NIT" evidence="7">
    <location>
        <begin position="52"/>
        <end position="303"/>
    </location>
</feature>
<comment type="caution">
    <text evidence="8">The sequence shown here is derived from an EMBL/GenBank/DDBJ whole genome shotgun (WGS) entry which is preliminary data.</text>
</comment>
<evidence type="ECO:0000259" key="6">
    <source>
        <dbReference type="PROSITE" id="PS50885"/>
    </source>
</evidence>
<dbReference type="InterPro" id="IPR009875">
    <property type="entry name" value="PilZ_domain"/>
</dbReference>
<dbReference type="Gene3D" id="2.40.10.220">
    <property type="entry name" value="predicted glycosyltransferase like domains"/>
    <property type="match status" value="1"/>
</dbReference>
<dbReference type="InterPro" id="IPR013587">
    <property type="entry name" value="Nitrate/nitrite_sensing"/>
</dbReference>
<feature type="domain" description="Methyl-accepting transducer" evidence="5">
    <location>
        <begin position="394"/>
        <end position="630"/>
    </location>
</feature>
<evidence type="ECO:0000256" key="1">
    <source>
        <dbReference type="ARBA" id="ARBA00023224"/>
    </source>
</evidence>
<keyword evidence="1 3" id="KW-0807">Transducer</keyword>
<dbReference type="PROSITE" id="PS50885">
    <property type="entry name" value="HAMP"/>
    <property type="match status" value="1"/>
</dbReference>
<dbReference type="AlphaFoldDB" id="A0A935Q2T7"/>
<dbReference type="Pfam" id="PF07238">
    <property type="entry name" value="PilZ"/>
    <property type="match status" value="1"/>
</dbReference>
<evidence type="ECO:0000256" key="4">
    <source>
        <dbReference type="SAM" id="Phobius"/>
    </source>
</evidence>
<evidence type="ECO:0000313" key="8">
    <source>
        <dbReference type="EMBL" id="MBK7676706.1"/>
    </source>
</evidence>
<dbReference type="Pfam" id="PF08376">
    <property type="entry name" value="NIT"/>
    <property type="match status" value="1"/>
</dbReference>
<dbReference type="GO" id="GO:0035438">
    <property type="term" value="F:cyclic-di-GMP binding"/>
    <property type="evidence" value="ECO:0007669"/>
    <property type="project" value="InterPro"/>
</dbReference>
<sequence>MKKSELSTRAQLLLMLSLPVMALVVFAWVTGLDALHELRASRSSKAAVEVGVVSGELIHEQQKERGLSSGFLASNGQKFGSELAAQRSVTDQKLEHLRRVVQTLSGSPEAVGTLGKTSEAALAKAAELADFRRQVDALSVKPTESFARYTGAIVSGIDVISAVAKGASNSEIARETTASFLFVQAKEYAGRERATLNQAFSAKQFDPESFRRFFSIVSAQEQYLNAFRTFASDSARKTLDEIVKGNDVDEVIRMRKLAIESIPGEELDVSPAHWFSASTSRIDLMKTVESRVHSYIGDLIARQESSAWRTLVLSLVASASSIVFAILLGVLTIRRLMRRLGCEPYEAAIVARAVAGGDLTQTIQVAGGDTRSVMAAMHTMQEKLHAALKEVDDCGRNMEQSAFMVTAISNEIADTNRRQEGQSGEVNQAMQQVHQISSEVQALAIDASDRSGEVEKLALEGIENVCQNIGSMEATTRQVNRASAEIEELERFAQQIHGILSVIKEIAGQTNLLALNAAIESARAGEAGRGFAVVADEVRKLAERTTGSATEVNEIIASLSGKVRQVVSSMHEVVDTVGATQEQAQQAANAMQAIAATAVTTASVNRRISSVGKKQMEQIAVLRATLETLFVVVQENGNKVRTTAAIGQDLRDVTSRLNAIMAGFTFVGGLQIEAAQHEKRRAPRALNSLRVLVRQGESKCEAVAIDFSLIGMRLRVTKPLRTSESLDLALYLPSDDPVLYATQEPFQVRGTVVWQRADADVWHCGVEFQAMDDAVAAQIGECFRFYNKNADF</sequence>
<feature type="transmembrane region" description="Helical" evidence="4">
    <location>
        <begin position="311"/>
        <end position="331"/>
    </location>
</feature>
<dbReference type="PROSITE" id="PS50906">
    <property type="entry name" value="NIT"/>
    <property type="match status" value="1"/>
</dbReference>
<dbReference type="GO" id="GO:0007165">
    <property type="term" value="P:signal transduction"/>
    <property type="evidence" value="ECO:0007669"/>
    <property type="project" value="UniProtKB-KW"/>
</dbReference>
<dbReference type="InterPro" id="IPR004089">
    <property type="entry name" value="MCPsignal_dom"/>
</dbReference>
<organism evidence="8 9">
    <name type="scientific">Candidatus Accumulibacter proximus</name>
    <dbReference type="NCBI Taxonomy" id="2954385"/>
    <lineage>
        <taxon>Bacteria</taxon>
        <taxon>Pseudomonadati</taxon>
        <taxon>Pseudomonadota</taxon>
        <taxon>Betaproteobacteria</taxon>
        <taxon>Candidatus Accumulibacter</taxon>
    </lineage>
</organism>
<evidence type="ECO:0000256" key="3">
    <source>
        <dbReference type="PROSITE-ProRule" id="PRU00284"/>
    </source>
</evidence>
<evidence type="ECO:0000256" key="2">
    <source>
        <dbReference type="ARBA" id="ARBA00029447"/>
    </source>
</evidence>
<dbReference type="EMBL" id="JADJMH010000022">
    <property type="protein sequence ID" value="MBK7676706.1"/>
    <property type="molecule type" value="Genomic_DNA"/>
</dbReference>
<dbReference type="SUPFAM" id="SSF141371">
    <property type="entry name" value="PilZ domain-like"/>
    <property type="match status" value="1"/>
</dbReference>
<dbReference type="SUPFAM" id="SSF58104">
    <property type="entry name" value="Methyl-accepting chemotaxis protein (MCP) signaling domain"/>
    <property type="match status" value="1"/>
</dbReference>
<proteinExistence type="inferred from homology"/>
<comment type="similarity">
    <text evidence="2">Belongs to the methyl-accepting chemotaxis (MCP) protein family.</text>
</comment>
<name>A0A935Q2T7_9PROT</name>
<dbReference type="InterPro" id="IPR003660">
    <property type="entry name" value="HAMP_dom"/>
</dbReference>
<reference evidence="8 9" key="1">
    <citation type="submission" date="2020-10" db="EMBL/GenBank/DDBJ databases">
        <title>Connecting structure to function with the recovery of over 1000 high-quality activated sludge metagenome-assembled genomes encoding full-length rRNA genes using long-read sequencing.</title>
        <authorList>
            <person name="Singleton C.M."/>
            <person name="Petriglieri F."/>
            <person name="Kristensen J.M."/>
            <person name="Kirkegaard R.H."/>
            <person name="Michaelsen T.Y."/>
            <person name="Andersen M.H."/>
            <person name="Karst S.M."/>
            <person name="Dueholm M.S."/>
            <person name="Nielsen P.H."/>
            <person name="Albertsen M."/>
        </authorList>
    </citation>
    <scope>NUCLEOTIDE SEQUENCE [LARGE SCALE GENOMIC DNA]</scope>
    <source>
        <strain evidence="8">EsbW_18-Q3-R4-48_BATAC.285</strain>
    </source>
</reference>
<dbReference type="GO" id="GO:0016020">
    <property type="term" value="C:membrane"/>
    <property type="evidence" value="ECO:0007669"/>
    <property type="project" value="InterPro"/>
</dbReference>
<evidence type="ECO:0000259" key="7">
    <source>
        <dbReference type="PROSITE" id="PS50906"/>
    </source>
</evidence>
<keyword evidence="4" id="KW-0812">Transmembrane</keyword>
<keyword evidence="4" id="KW-1133">Transmembrane helix</keyword>
<dbReference type="Gene3D" id="1.10.287.950">
    <property type="entry name" value="Methyl-accepting chemotaxis protein"/>
    <property type="match status" value="1"/>
</dbReference>
<dbReference type="PANTHER" id="PTHR32089">
    <property type="entry name" value="METHYL-ACCEPTING CHEMOTAXIS PROTEIN MCPB"/>
    <property type="match status" value="1"/>
</dbReference>
<dbReference type="SMART" id="SM00283">
    <property type="entry name" value="MA"/>
    <property type="match status" value="1"/>
</dbReference>
<dbReference type="PROSITE" id="PS50111">
    <property type="entry name" value="CHEMOTAXIS_TRANSDUC_2"/>
    <property type="match status" value="1"/>
</dbReference>
<accession>A0A935Q2T7</accession>
<evidence type="ECO:0000259" key="5">
    <source>
        <dbReference type="PROSITE" id="PS50111"/>
    </source>
</evidence>
<protein>
    <submittedName>
        <fullName evidence="8">Nitrate- and nitrite sensing domain-containing protein</fullName>
    </submittedName>
</protein>
<feature type="domain" description="HAMP" evidence="6">
    <location>
        <begin position="350"/>
        <end position="389"/>
    </location>
</feature>
<dbReference type="PANTHER" id="PTHR32089:SF112">
    <property type="entry name" value="LYSOZYME-LIKE PROTEIN-RELATED"/>
    <property type="match status" value="1"/>
</dbReference>